<dbReference type="InterPro" id="IPR006279">
    <property type="entry name" value="SoxD"/>
</dbReference>
<name>A0ABT6N2W7_9SPHN</name>
<dbReference type="EMBL" id="JARYGZ010000001">
    <property type="protein sequence ID" value="MDH7639109.1"/>
    <property type="molecule type" value="Genomic_DNA"/>
</dbReference>
<sequence>MRIPCPYCGDRDSQEFVYRGDASLQRPDGEDGFFDYVYLRDNPAGPIAEHWYHAQGCRSWIVVTRDTRTHAIHGAVLAAEAAR</sequence>
<organism evidence="1 2">
    <name type="scientific">Sphingomonas oryzagri</name>
    <dbReference type="NCBI Taxonomy" id="3042314"/>
    <lineage>
        <taxon>Bacteria</taxon>
        <taxon>Pseudomonadati</taxon>
        <taxon>Pseudomonadota</taxon>
        <taxon>Alphaproteobacteria</taxon>
        <taxon>Sphingomonadales</taxon>
        <taxon>Sphingomonadaceae</taxon>
        <taxon>Sphingomonas</taxon>
    </lineage>
</organism>
<evidence type="ECO:0000313" key="2">
    <source>
        <dbReference type="Proteomes" id="UP001160625"/>
    </source>
</evidence>
<evidence type="ECO:0000313" key="1">
    <source>
        <dbReference type="EMBL" id="MDH7639109.1"/>
    </source>
</evidence>
<dbReference type="Pfam" id="PF04267">
    <property type="entry name" value="SoxD"/>
    <property type="match status" value="1"/>
</dbReference>
<accession>A0ABT6N2W7</accession>
<dbReference type="Proteomes" id="UP001160625">
    <property type="component" value="Unassembled WGS sequence"/>
</dbReference>
<reference evidence="1" key="1">
    <citation type="submission" date="2023-04" db="EMBL/GenBank/DDBJ databases">
        <title>Sphingomonas sp. MAHUQ-71 isolated from rice field.</title>
        <authorList>
            <person name="Huq M.A."/>
        </authorList>
    </citation>
    <scope>NUCLEOTIDE SEQUENCE</scope>
    <source>
        <strain evidence="1">MAHUQ-71</strain>
    </source>
</reference>
<comment type="caution">
    <text evidence="1">The sequence shown here is derived from an EMBL/GenBank/DDBJ whole genome shotgun (WGS) entry which is preliminary data.</text>
</comment>
<protein>
    <submittedName>
        <fullName evidence="1">Sarcosine oxidase subunit delta</fullName>
    </submittedName>
</protein>
<dbReference type="InterPro" id="IPR038561">
    <property type="entry name" value="SoxD_sf"/>
</dbReference>
<dbReference type="RefSeq" id="WP_281044375.1">
    <property type="nucleotide sequence ID" value="NZ_JARYGZ010000001.1"/>
</dbReference>
<keyword evidence="2" id="KW-1185">Reference proteome</keyword>
<dbReference type="Gene3D" id="3.30.2270.10">
    <property type="entry name" value="Folate-binding superfamily"/>
    <property type="match status" value="1"/>
</dbReference>
<gene>
    <name evidence="1" type="ORF">QGN17_10240</name>
</gene>
<proteinExistence type="predicted"/>